<dbReference type="OrthoDB" id="10255632at2759"/>
<organism evidence="7 8">
    <name type="scientific">Amniculicola lignicola CBS 123094</name>
    <dbReference type="NCBI Taxonomy" id="1392246"/>
    <lineage>
        <taxon>Eukaryota</taxon>
        <taxon>Fungi</taxon>
        <taxon>Dikarya</taxon>
        <taxon>Ascomycota</taxon>
        <taxon>Pezizomycotina</taxon>
        <taxon>Dothideomycetes</taxon>
        <taxon>Pleosporomycetidae</taxon>
        <taxon>Pleosporales</taxon>
        <taxon>Amniculicolaceae</taxon>
        <taxon>Amniculicola</taxon>
    </lineage>
</organism>
<dbReference type="GO" id="GO:0006508">
    <property type="term" value="P:proteolysis"/>
    <property type="evidence" value="ECO:0007669"/>
    <property type="project" value="InterPro"/>
</dbReference>
<feature type="compositionally biased region" description="Low complexity" evidence="5">
    <location>
        <begin position="114"/>
        <end position="129"/>
    </location>
</feature>
<feature type="compositionally biased region" description="Low complexity" evidence="5">
    <location>
        <begin position="1368"/>
        <end position="1379"/>
    </location>
</feature>
<dbReference type="GO" id="GO:0005737">
    <property type="term" value="C:cytoplasm"/>
    <property type="evidence" value="ECO:0007669"/>
    <property type="project" value="TreeGrafter"/>
</dbReference>
<dbReference type="GO" id="GO:0044732">
    <property type="term" value="C:mitotic spindle pole body"/>
    <property type="evidence" value="ECO:0007669"/>
    <property type="project" value="TreeGrafter"/>
</dbReference>
<proteinExistence type="predicted"/>
<dbReference type="PANTHER" id="PTHR12792">
    <property type="entry name" value="EXTRA SPINDLE POLES 1-RELATED"/>
    <property type="match status" value="1"/>
</dbReference>
<comment type="catalytic activity">
    <reaction evidence="1">
        <text>All bonds known to be hydrolyzed by this endopeptidase have arginine in P1 and an acidic residue in P4. P6 is often occupied by an acidic residue or by a hydroxy-amino-acid residue, the phosphorylation of which enhances cleavage.</text>
        <dbReference type="EC" id="3.4.22.49"/>
    </reaction>
</comment>
<feature type="region of interest" description="Disordered" evidence="5">
    <location>
        <begin position="114"/>
        <end position="183"/>
    </location>
</feature>
<sequence>MAPAKAPTRTRMETIRADLRSVSTCTPATVAELQRLLTGLPDEPVQKENVRVKSSQLVSLRTTARKTKASATTKTTSEVATTTPTALTLREKYIFATEIVNAALRSLSGALKHTPAAQPTAAPTPRAPANGDLRRPAKPRAAPPQYAHAPLRERSASQLGSSPKKPSLGPSPSNASSAATGHEPGLVETAECARTAFAYLRTPEALKTAGKDSPALQLENGLLAFIGKLVAHGLDVLAIKELRILKRRLDRFIGTRNVAQSPNAEKESLASLLDFGSLDRSSSAVPLVVTHQMYTLRMIGKTRRSRVIEEAWEHLNLSNPSSPAALMLDVAKLPGNEAKTTRQLESLAQTILALCLSGSSLGNDTTDKGQLPPSPSPDVVFHLQHLAFTIRQTWWSLAKHQADEEKELIMPFAKCLMIFARKSQLPAAETYLIARSSYEQLLGQSGDPLAIQRSYPSSAAPLMKCLSSLAQSAGMTKEALRWLTGSGHSPSSTKSAAGRASDTIRVTTLSIDAALKDASPADLEGIVSTTIDALAGDLVGSSEELDSLFRETNSLRRLATRAMLPNSTSTPSAVMTPANRYQLVRIIAASIHLCTRFASTDPTGDTNCANENQFLLRCEQVFKSSKSILDSVLICSKSVIDTEDHWPTLDGLIQDTVAIITQCERNSRSPNATTDSPRMSFVRLSNAYWSMFMQLNLLDSNSSSSVVAMKRSINLLIPRPQIERKSGHLAMKLEKFAETLKSQGEIVASRGAYAQCIGHHIECGLLQEAVRLAANLPLIDVLDKSQAPAVLGRVLKAYHQSFIASATDFSDEQGFYDDDTLADPERGVLLEWQLMQYVNTLSRNRDWGSSLHTPTQRIAQNLCDVYDPAVFPVRNLRMVVIFLQLSQEYPGIISQRLLQQAASSPTKQAQIQHQDLGLLAYEKHLENIVRIKSELRENSPSITALQQSVAVWQPIVEAASSWGDICAKIDNPEHWIQVVQGLVNFLAAKGEDYICLHVLHLLVRILELKGDPDLSSLTSVLSSLGLQFLRLGYSGKAGLVFAKAETLVRQERISTEAKLQWHIGYAEYLLKIGTPAKCEAILRVAQGIAHADAGFSRLAKSTKPLAGMIRYNRVLADACHVSSMLALSTGHHQTSAKYARQSLALNRRIWVALEGKMALRKTALPEGDGTNDLASSKTAFDPLSSVRDDKGRPLVKSMTHDSLNSADLWPLVPCLYRAMMQQSLVYEYEGLVQDATLIADQAEKVAAATQARFLLMDNLSLQAEYWAQSGKCAKAQSALEQFHVTTTDKHLSMVKYYSSIAKVHHSSGNFVEELATYDTLEILLTGLSSPSFVSTLNKPLPDVDTLEQQVSVMTLNCPTSTERKSARGTKGLKPTTKPLPKTDRKGAPTRTQKYSSVSEECLPVLKITADIARRKALALLLQDNISAATHLLDHAKALDKSLENNIQHLWASYKTSLSTTMSELAKDFRFNSLAESTIAFPSISQKDPRSSDGAMTKKPLATASTARVTKVAKNKASAKDAFVETLRQAHEHLSEAHRLCTRTGSTVSLQQTSSALSQITVLLSVLSIADPRGSVHPLYAAYMSELPKMYALRLAQESLDVEAESLSGDENSKWPDGSATDPGTVTSVSDFQDKFVDIIPQSWTAISLSLNETLDELYLTRFDAGHTPFILRIPLARHNSHDMDEEQFSFEDGKREFEEIIELTDFSTHSAKDMTTKDARTQWWDEREALDEKLGGLLINMENIWFGGFKGIFSLHPRQTALLARFRKSFDNILARHLPSRQGKASPKRPTLDARVLELFVGLGDATDEKLDLDEPLEDLVYFVVDILQFNGEHNAYDEIDFDSIVLETYDALRAYHNAAKNVAANKTHMILILDKNLHMFPWESMPCLQSLPISRLPSLAALRERILASKPAQGGQDLQPGHYISASNGGTSMLNPSADLSHTSKTLKPRLDQMQGAWNNIIDRAPTEKEFKGALRENELVLYFGHGSGATYVRSRSVRRLYPGRQAEDNTKPGCATTFLFGCSSVHLSDNGVYEPSGMLASYLMAGAPAVLGMLWDVTDKDCDRLAVKTGELWGLWPETKDDCESKIAAAAVTRKGKGKVAQLVADVEGARGAKTPKRGRKREQVAGDTVQIGSKESGWRRGVGLDEAVKEARDACVLRYLNGAAAVVYGIPVYLE</sequence>
<keyword evidence="4" id="KW-0159">Chromosome partition</keyword>
<feature type="domain" description="Peptidase C50" evidence="6">
    <location>
        <begin position="1928"/>
        <end position="2035"/>
    </location>
</feature>
<evidence type="ECO:0000256" key="5">
    <source>
        <dbReference type="SAM" id="MobiDB-lite"/>
    </source>
</evidence>
<evidence type="ECO:0000313" key="7">
    <source>
        <dbReference type="EMBL" id="KAF2007417.1"/>
    </source>
</evidence>
<evidence type="ECO:0000259" key="6">
    <source>
        <dbReference type="PROSITE" id="PS51700"/>
    </source>
</evidence>
<feature type="compositionally biased region" description="Low complexity" evidence="5">
    <location>
        <begin position="159"/>
        <end position="173"/>
    </location>
</feature>
<evidence type="ECO:0000256" key="3">
    <source>
        <dbReference type="ARBA" id="ARBA00022801"/>
    </source>
</evidence>
<accession>A0A6A5X3D2</accession>
<feature type="region of interest" description="Disordered" evidence="5">
    <location>
        <begin position="1359"/>
        <end position="1393"/>
    </location>
</feature>
<evidence type="ECO:0000256" key="2">
    <source>
        <dbReference type="ARBA" id="ARBA00012489"/>
    </source>
</evidence>
<name>A0A6A5X3D2_9PLEO</name>
<dbReference type="Proteomes" id="UP000799779">
    <property type="component" value="Unassembled WGS sequence"/>
</dbReference>
<dbReference type="EMBL" id="ML977557">
    <property type="protein sequence ID" value="KAF2007417.1"/>
    <property type="molecule type" value="Genomic_DNA"/>
</dbReference>
<protein>
    <recommendedName>
        <fullName evidence="2">separase</fullName>
        <ecNumber evidence="2">3.4.22.49</ecNumber>
    </recommendedName>
</protein>
<dbReference type="PANTHER" id="PTHR12792:SF0">
    <property type="entry name" value="SEPARIN"/>
    <property type="match status" value="1"/>
</dbReference>
<evidence type="ECO:0000313" key="8">
    <source>
        <dbReference type="Proteomes" id="UP000799779"/>
    </source>
</evidence>
<dbReference type="InterPro" id="IPR005314">
    <property type="entry name" value="Peptidase_C50"/>
</dbReference>
<evidence type="ECO:0000256" key="1">
    <source>
        <dbReference type="ARBA" id="ARBA00000451"/>
    </source>
</evidence>
<keyword evidence="3" id="KW-0378">Hydrolase</keyword>
<gene>
    <name evidence="7" type="ORF">P154DRAFT_454204</name>
</gene>
<dbReference type="GO" id="GO:0072686">
    <property type="term" value="C:mitotic spindle"/>
    <property type="evidence" value="ECO:0007669"/>
    <property type="project" value="TreeGrafter"/>
</dbReference>
<dbReference type="GO" id="GO:0004197">
    <property type="term" value="F:cysteine-type endopeptidase activity"/>
    <property type="evidence" value="ECO:0007669"/>
    <property type="project" value="InterPro"/>
</dbReference>
<keyword evidence="8" id="KW-1185">Reference proteome</keyword>
<dbReference type="Pfam" id="PF03568">
    <property type="entry name" value="Separin_C"/>
    <property type="match status" value="1"/>
</dbReference>
<dbReference type="GO" id="GO:0005634">
    <property type="term" value="C:nucleus"/>
    <property type="evidence" value="ECO:0007669"/>
    <property type="project" value="InterPro"/>
</dbReference>
<reference evidence="7" key="1">
    <citation type="journal article" date="2020" name="Stud. Mycol.">
        <title>101 Dothideomycetes genomes: a test case for predicting lifestyles and emergence of pathogens.</title>
        <authorList>
            <person name="Haridas S."/>
            <person name="Albert R."/>
            <person name="Binder M."/>
            <person name="Bloem J."/>
            <person name="Labutti K."/>
            <person name="Salamov A."/>
            <person name="Andreopoulos B."/>
            <person name="Baker S."/>
            <person name="Barry K."/>
            <person name="Bills G."/>
            <person name="Bluhm B."/>
            <person name="Cannon C."/>
            <person name="Castanera R."/>
            <person name="Culley D."/>
            <person name="Daum C."/>
            <person name="Ezra D."/>
            <person name="Gonzalez J."/>
            <person name="Henrissat B."/>
            <person name="Kuo A."/>
            <person name="Liang C."/>
            <person name="Lipzen A."/>
            <person name="Lutzoni F."/>
            <person name="Magnuson J."/>
            <person name="Mondo S."/>
            <person name="Nolan M."/>
            <person name="Ohm R."/>
            <person name="Pangilinan J."/>
            <person name="Park H.-J."/>
            <person name="Ramirez L."/>
            <person name="Alfaro M."/>
            <person name="Sun H."/>
            <person name="Tritt A."/>
            <person name="Yoshinaga Y."/>
            <person name="Zwiers L.-H."/>
            <person name="Turgeon B."/>
            <person name="Goodwin S."/>
            <person name="Spatafora J."/>
            <person name="Crous P."/>
            <person name="Grigoriev I."/>
        </authorList>
    </citation>
    <scope>NUCLEOTIDE SEQUENCE</scope>
    <source>
        <strain evidence="7">CBS 123094</strain>
    </source>
</reference>
<evidence type="ECO:0000256" key="4">
    <source>
        <dbReference type="ARBA" id="ARBA00022829"/>
    </source>
</evidence>
<dbReference type="InterPro" id="IPR030397">
    <property type="entry name" value="SEPARIN_core_dom"/>
</dbReference>
<dbReference type="EC" id="3.4.22.49" evidence="2"/>
<dbReference type="PROSITE" id="PS51700">
    <property type="entry name" value="SEPARIN"/>
    <property type="match status" value="1"/>
</dbReference>
<dbReference type="GO" id="GO:0051307">
    <property type="term" value="P:meiotic chromosome separation"/>
    <property type="evidence" value="ECO:0007669"/>
    <property type="project" value="TreeGrafter"/>
</dbReference>